<comment type="caution">
    <text evidence="1">The sequence shown here is derived from an EMBL/GenBank/DDBJ whole genome shotgun (WGS) entry which is preliminary data.</text>
</comment>
<name>A0A1G2HII5_9BACT</name>
<evidence type="ECO:0000313" key="1">
    <source>
        <dbReference type="EMBL" id="OGZ62080.1"/>
    </source>
</evidence>
<gene>
    <name evidence="1" type="ORF">A3F94_02510</name>
</gene>
<organism evidence="1 2">
    <name type="scientific">Candidatus Spechtbacteria bacterium RIFCSPLOWO2_12_FULL_38_22</name>
    <dbReference type="NCBI Taxonomy" id="1802165"/>
    <lineage>
        <taxon>Bacteria</taxon>
        <taxon>Candidatus Spechtiibacteriota</taxon>
    </lineage>
</organism>
<dbReference type="Proteomes" id="UP000176770">
    <property type="component" value="Unassembled WGS sequence"/>
</dbReference>
<reference evidence="1 2" key="1">
    <citation type="journal article" date="2016" name="Nat. Commun.">
        <title>Thousands of microbial genomes shed light on interconnected biogeochemical processes in an aquifer system.</title>
        <authorList>
            <person name="Anantharaman K."/>
            <person name="Brown C.T."/>
            <person name="Hug L.A."/>
            <person name="Sharon I."/>
            <person name="Castelle C.J."/>
            <person name="Probst A.J."/>
            <person name="Thomas B.C."/>
            <person name="Singh A."/>
            <person name="Wilkins M.J."/>
            <person name="Karaoz U."/>
            <person name="Brodie E.L."/>
            <person name="Williams K.H."/>
            <person name="Hubbard S.S."/>
            <person name="Banfield J.F."/>
        </authorList>
    </citation>
    <scope>NUCLEOTIDE SEQUENCE [LARGE SCALE GENOMIC DNA]</scope>
</reference>
<dbReference type="STRING" id="1802165.A3F94_02510"/>
<protein>
    <submittedName>
        <fullName evidence="1">Uncharacterized protein</fullName>
    </submittedName>
</protein>
<accession>A0A1G2HII5</accession>
<evidence type="ECO:0000313" key="2">
    <source>
        <dbReference type="Proteomes" id="UP000176770"/>
    </source>
</evidence>
<sequence>MLKIIRLIATILILLVLVTIVAPDSFIAKIPFLSSLKIFVYDLGSNAWDFFTDLFGNFGDWLDQRTGNIISDTFDKAEETTQNAAKDTLNNIIPSE</sequence>
<dbReference type="EMBL" id="MHOK01000009">
    <property type="protein sequence ID" value="OGZ62080.1"/>
    <property type="molecule type" value="Genomic_DNA"/>
</dbReference>
<proteinExistence type="predicted"/>
<dbReference type="AlphaFoldDB" id="A0A1G2HII5"/>